<dbReference type="PANTHER" id="PTHR24064">
    <property type="entry name" value="SOLUTE CARRIER FAMILY 22 MEMBER"/>
    <property type="match status" value="1"/>
</dbReference>
<feature type="transmembrane region" description="Helical" evidence="5">
    <location>
        <begin position="332"/>
        <end position="353"/>
    </location>
</feature>
<evidence type="ECO:0000256" key="4">
    <source>
        <dbReference type="ARBA" id="ARBA00023136"/>
    </source>
</evidence>
<evidence type="ECO:0000256" key="1">
    <source>
        <dbReference type="ARBA" id="ARBA00004141"/>
    </source>
</evidence>
<dbReference type="AlphaFoldDB" id="A0A6A0HAI8"/>
<feature type="transmembrane region" description="Helical" evidence="5">
    <location>
        <begin position="422"/>
        <end position="442"/>
    </location>
</feature>
<protein>
    <recommendedName>
        <fullName evidence="6">Major facilitator superfamily (MFS) profile domain-containing protein</fullName>
    </recommendedName>
</protein>
<feature type="transmembrane region" description="Helical" evidence="5">
    <location>
        <begin position="448"/>
        <end position="469"/>
    </location>
</feature>
<dbReference type="InterPro" id="IPR005828">
    <property type="entry name" value="MFS_sugar_transport-like"/>
</dbReference>
<reference evidence="7" key="3">
    <citation type="submission" date="2019-06" db="EMBL/GenBank/DDBJ databases">
        <authorList>
            <person name="Poynton C."/>
            <person name="Hasenbein S."/>
            <person name="Benoit J.B."/>
            <person name="Sepulveda M.S."/>
            <person name="Poelchau M.F."/>
            <person name="Murali S.C."/>
            <person name="Chen S."/>
            <person name="Glastad K.M."/>
            <person name="Werren J.H."/>
            <person name="Vineis J.H."/>
            <person name="Bowen J.L."/>
            <person name="Friedrich M."/>
            <person name="Jones J."/>
            <person name="Robertson H.M."/>
            <person name="Feyereisen R."/>
            <person name="Mechler-Hickson A."/>
            <person name="Mathers N."/>
            <person name="Lee C.E."/>
            <person name="Colbourne J.K."/>
            <person name="Biales A."/>
            <person name="Johnston J.S."/>
            <person name="Wellborn G.A."/>
            <person name="Rosendale A.J."/>
            <person name="Cridge A.G."/>
            <person name="Munoz-Torres M.C."/>
            <person name="Bain P.A."/>
            <person name="Manny A.R."/>
            <person name="Major K.M."/>
            <person name="Lambert F.N."/>
            <person name="Vulpe C.D."/>
            <person name="Tuck P."/>
            <person name="Blalock B.J."/>
            <person name="Lin Y.-Y."/>
            <person name="Smith M.E."/>
            <person name="Ochoa-Acuna H."/>
            <person name="Chen M.-J.M."/>
            <person name="Childers C.P."/>
            <person name="Qu J."/>
            <person name="Dugan S."/>
            <person name="Lee S.L."/>
            <person name="Chao H."/>
            <person name="Dinh H."/>
            <person name="Han Y."/>
            <person name="Doddapaneni H."/>
            <person name="Worley K.C."/>
            <person name="Muzny D.M."/>
            <person name="Gibbs R.A."/>
            <person name="Richards S."/>
        </authorList>
    </citation>
    <scope>NUCLEOTIDE SEQUENCE</scope>
    <source>
        <strain evidence="7">HAZT.00-mixed</strain>
        <tissue evidence="7">Whole organism</tissue>
    </source>
</reference>
<evidence type="ECO:0000259" key="6">
    <source>
        <dbReference type="PROSITE" id="PS50850"/>
    </source>
</evidence>
<proteinExistence type="predicted"/>
<gene>
    <name evidence="7" type="ORF">HAZT_HAZT010465</name>
</gene>
<dbReference type="GO" id="GO:0016020">
    <property type="term" value="C:membrane"/>
    <property type="evidence" value="ECO:0007669"/>
    <property type="project" value="UniProtKB-SubCell"/>
</dbReference>
<name>A0A6A0HAI8_HYAAZ</name>
<sequence length="506" mass="57786">MEGAERDKLMLQQRISSLDFILDDDDELDDDDTDDDAVKTKREAFRNLKQDSSASIDFDDLLPHVGEFGKYQKLLVFLVCLPACIPCGIHAFSQLFMSPVPDHWCRVGGPQFRTAIADILRTQQLETLQLENPAVTTTPELTESLIDNLTESIIKDFDSATSTFYNNPSMEIKNSKVRWLRAYAEDEDSIERPMGKERTIRGDTEDGKFMETTMRMETEDEDTLDDTDYLVENTTIPVEDNDSNRQTETVNIRAEDFQLRVEKYIRDIYIPKEASGKYSCCQKYDIEPSTALTAANTTQAWPVVDCNHEWVFDTSTVKSSIVMDFTLVCHRAIYPTIALAVLNIGGIIGVYFFGSLSDRFGRRASFLLCLGTEQVFALATAAAPTYEWWLACRFFVGLTIPAIYQIPFIISMELVGPNYRSFVTVLTCFFYVSGMMILSGVAYLVRDWQLLCVVTSLPFFTYIIYWWFLPESPRWLLGRGRLHEAGLILQRMARVNGARLPERRVE</sequence>
<dbReference type="EMBL" id="JQDR03003047">
    <property type="protein sequence ID" value="KAA0202783.1"/>
    <property type="molecule type" value="Genomic_DNA"/>
</dbReference>
<dbReference type="OrthoDB" id="2544694at2759"/>
<reference evidence="7" key="2">
    <citation type="journal article" date="2018" name="Environ. Sci. Technol.">
        <title>The Toxicogenome of Hyalella azteca: A Model for Sediment Ecotoxicology and Evolutionary Toxicology.</title>
        <authorList>
            <person name="Poynton H.C."/>
            <person name="Hasenbein S."/>
            <person name="Benoit J.B."/>
            <person name="Sepulveda M.S."/>
            <person name="Poelchau M.F."/>
            <person name="Hughes D.S.T."/>
            <person name="Murali S.C."/>
            <person name="Chen S."/>
            <person name="Glastad K.M."/>
            <person name="Goodisman M.A.D."/>
            <person name="Werren J.H."/>
            <person name="Vineis J.H."/>
            <person name="Bowen J.L."/>
            <person name="Friedrich M."/>
            <person name="Jones J."/>
            <person name="Robertson H.M."/>
            <person name="Feyereisen R."/>
            <person name="Mechler-Hickson A."/>
            <person name="Mathers N."/>
            <person name="Lee C.E."/>
            <person name="Colbourne J.K."/>
            <person name="Biales A."/>
            <person name="Johnston J.S."/>
            <person name="Wellborn G.A."/>
            <person name="Rosendale A.J."/>
            <person name="Cridge A.G."/>
            <person name="Munoz-Torres M.C."/>
            <person name="Bain P.A."/>
            <person name="Manny A.R."/>
            <person name="Major K.M."/>
            <person name="Lambert F.N."/>
            <person name="Vulpe C.D."/>
            <person name="Tuck P."/>
            <person name="Blalock B.J."/>
            <person name="Lin Y.Y."/>
            <person name="Smith M.E."/>
            <person name="Ochoa-Acuna H."/>
            <person name="Chen M.M."/>
            <person name="Childers C.P."/>
            <person name="Qu J."/>
            <person name="Dugan S."/>
            <person name="Lee S.L."/>
            <person name="Chao H."/>
            <person name="Dinh H."/>
            <person name="Han Y."/>
            <person name="Doddapaneni H."/>
            <person name="Worley K.C."/>
            <person name="Muzny D.M."/>
            <person name="Gibbs R.A."/>
            <person name="Richards S."/>
        </authorList>
    </citation>
    <scope>NUCLEOTIDE SEQUENCE</scope>
    <source>
        <strain evidence="7">HAZT.00-mixed</strain>
        <tissue evidence="7">Whole organism</tissue>
    </source>
</reference>
<dbReference type="Proteomes" id="UP000711488">
    <property type="component" value="Unassembled WGS sequence"/>
</dbReference>
<comment type="caution">
    <text evidence="7">The sequence shown here is derived from an EMBL/GenBank/DDBJ whole genome shotgun (WGS) entry which is preliminary data.</text>
</comment>
<keyword evidence="2 5" id="KW-0812">Transmembrane</keyword>
<keyword evidence="3 5" id="KW-1133">Transmembrane helix</keyword>
<evidence type="ECO:0000256" key="2">
    <source>
        <dbReference type="ARBA" id="ARBA00022692"/>
    </source>
</evidence>
<feature type="transmembrane region" description="Helical" evidence="5">
    <location>
        <begin position="388"/>
        <end position="410"/>
    </location>
</feature>
<organism evidence="7">
    <name type="scientific">Hyalella azteca</name>
    <name type="common">Amphipod</name>
    <dbReference type="NCBI Taxonomy" id="294128"/>
    <lineage>
        <taxon>Eukaryota</taxon>
        <taxon>Metazoa</taxon>
        <taxon>Ecdysozoa</taxon>
        <taxon>Arthropoda</taxon>
        <taxon>Crustacea</taxon>
        <taxon>Multicrustacea</taxon>
        <taxon>Malacostraca</taxon>
        <taxon>Eumalacostraca</taxon>
        <taxon>Peracarida</taxon>
        <taxon>Amphipoda</taxon>
        <taxon>Senticaudata</taxon>
        <taxon>Talitrida</taxon>
        <taxon>Talitroidea</taxon>
        <taxon>Hyalellidae</taxon>
        <taxon>Hyalella</taxon>
    </lineage>
</organism>
<keyword evidence="4 5" id="KW-0472">Membrane</keyword>
<dbReference type="InterPro" id="IPR020846">
    <property type="entry name" value="MFS_dom"/>
</dbReference>
<evidence type="ECO:0000313" key="7">
    <source>
        <dbReference type="EMBL" id="KAA0202783.1"/>
    </source>
</evidence>
<accession>A0A6A0HAI8</accession>
<reference evidence="7" key="1">
    <citation type="submission" date="2014-08" db="EMBL/GenBank/DDBJ databases">
        <authorList>
            <person name="Murali S."/>
            <person name="Richards S."/>
            <person name="Bandaranaike D."/>
            <person name="Bellair M."/>
            <person name="Blankenburg K."/>
            <person name="Chao H."/>
            <person name="Dinh H."/>
            <person name="Doddapaneni H."/>
            <person name="Dugan-Rocha S."/>
            <person name="Elkadiri S."/>
            <person name="Gnanaolivu R."/>
            <person name="Hughes D."/>
            <person name="Lee S."/>
            <person name="Li M."/>
            <person name="Ming W."/>
            <person name="Munidasa M."/>
            <person name="Muniz J."/>
            <person name="Nguyen L."/>
            <person name="Osuji N."/>
            <person name="Pu L.-L."/>
            <person name="Puazo M."/>
            <person name="Skinner E."/>
            <person name="Qu C."/>
            <person name="Quiroz J."/>
            <person name="Raj R."/>
            <person name="Weissenberger G."/>
            <person name="Xin Y."/>
            <person name="Zou X."/>
            <person name="Han Y."/>
            <person name="Worley K."/>
            <person name="Muzny D."/>
            <person name="Gibbs R."/>
        </authorList>
    </citation>
    <scope>NUCLEOTIDE SEQUENCE</scope>
    <source>
        <strain evidence="7">HAZT.00-mixed</strain>
        <tissue evidence="7">Whole organism</tissue>
    </source>
</reference>
<dbReference type="GO" id="GO:0022857">
    <property type="term" value="F:transmembrane transporter activity"/>
    <property type="evidence" value="ECO:0007669"/>
    <property type="project" value="InterPro"/>
</dbReference>
<dbReference type="InterPro" id="IPR036259">
    <property type="entry name" value="MFS_trans_sf"/>
</dbReference>
<dbReference type="PROSITE" id="PS50850">
    <property type="entry name" value="MFS"/>
    <property type="match status" value="1"/>
</dbReference>
<comment type="subcellular location">
    <subcellularLocation>
        <location evidence="1">Membrane</location>
        <topology evidence="1">Multi-pass membrane protein</topology>
    </subcellularLocation>
</comment>
<dbReference type="SUPFAM" id="SSF103473">
    <property type="entry name" value="MFS general substrate transporter"/>
    <property type="match status" value="1"/>
</dbReference>
<evidence type="ECO:0000256" key="3">
    <source>
        <dbReference type="ARBA" id="ARBA00022989"/>
    </source>
</evidence>
<dbReference type="Gene3D" id="1.20.1250.20">
    <property type="entry name" value="MFS general substrate transporter like domains"/>
    <property type="match status" value="1"/>
</dbReference>
<feature type="domain" description="Major facilitator superfamily (MFS) profile" evidence="6">
    <location>
        <begin position="291"/>
        <end position="506"/>
    </location>
</feature>
<dbReference type="Pfam" id="PF00083">
    <property type="entry name" value="Sugar_tr"/>
    <property type="match status" value="1"/>
</dbReference>
<evidence type="ECO:0000256" key="5">
    <source>
        <dbReference type="SAM" id="Phobius"/>
    </source>
</evidence>